<dbReference type="Proteomes" id="UP000321234">
    <property type="component" value="Unassembled WGS sequence"/>
</dbReference>
<sequence length="250" mass="25120">MRSTPVLVVAAALVAATVAGGPALAAVAAPVPAAASTAVSAAARSTTPVRFAPGATAAAVRGHLAAGSSRTYALDLRAEQVLEVSFQRGSTTQAFTLVAPDGTPLHTDHGQDQSGGTFVVPVTGTYLLAVRSGAGAGAGAAYALHLTVPQQLRFAPGATSTSVRGQLPAGDDHPYSFAARAGQRATVSSRASRPDAVWFLVGPDGSPLHTDHTSAQQGSTTVQLPVSGTYRLDVRSGAATSYELALSVPR</sequence>
<reference evidence="2 3" key="1">
    <citation type="submission" date="2019-07" db="EMBL/GenBank/DDBJ databases">
        <title>Quadrisphaera sp. strain DD2A genome sequencing and assembly.</title>
        <authorList>
            <person name="Kim I."/>
        </authorList>
    </citation>
    <scope>NUCLEOTIDE SEQUENCE [LARGE SCALE GENOMIC DNA]</scope>
    <source>
        <strain evidence="2 3">DD2A</strain>
    </source>
</reference>
<keyword evidence="3" id="KW-1185">Reference proteome</keyword>
<dbReference type="AlphaFoldDB" id="A0A5C8ZJ33"/>
<feature type="chain" id="PRO_5022701261" description="Pre-peptidase C-terminal domain-containing protein" evidence="1">
    <location>
        <begin position="26"/>
        <end position="250"/>
    </location>
</feature>
<dbReference type="Gene3D" id="2.60.120.380">
    <property type="match status" value="2"/>
</dbReference>
<feature type="signal peptide" evidence="1">
    <location>
        <begin position="1"/>
        <end position="25"/>
    </location>
</feature>
<evidence type="ECO:0000256" key="1">
    <source>
        <dbReference type="SAM" id="SignalP"/>
    </source>
</evidence>
<accession>A0A5C8ZJ33</accession>
<keyword evidence="1" id="KW-0732">Signal</keyword>
<evidence type="ECO:0008006" key="4">
    <source>
        <dbReference type="Google" id="ProtNLM"/>
    </source>
</evidence>
<evidence type="ECO:0000313" key="2">
    <source>
        <dbReference type="EMBL" id="TXR57149.1"/>
    </source>
</evidence>
<comment type="caution">
    <text evidence="2">The sequence shown here is derived from an EMBL/GenBank/DDBJ whole genome shotgun (WGS) entry which is preliminary data.</text>
</comment>
<evidence type="ECO:0000313" key="3">
    <source>
        <dbReference type="Proteomes" id="UP000321234"/>
    </source>
</evidence>
<protein>
    <recommendedName>
        <fullName evidence="4">Pre-peptidase C-terminal domain-containing protein</fullName>
    </recommendedName>
</protein>
<dbReference type="RefSeq" id="WP_147925569.1">
    <property type="nucleotide sequence ID" value="NZ_VKAC01000003.1"/>
</dbReference>
<dbReference type="OrthoDB" id="574668at2"/>
<proteinExistence type="predicted"/>
<dbReference type="EMBL" id="VKAC01000003">
    <property type="protein sequence ID" value="TXR57149.1"/>
    <property type="molecule type" value="Genomic_DNA"/>
</dbReference>
<organism evidence="2 3">
    <name type="scientific">Quadrisphaera setariae</name>
    <dbReference type="NCBI Taxonomy" id="2593304"/>
    <lineage>
        <taxon>Bacteria</taxon>
        <taxon>Bacillati</taxon>
        <taxon>Actinomycetota</taxon>
        <taxon>Actinomycetes</taxon>
        <taxon>Kineosporiales</taxon>
        <taxon>Kineosporiaceae</taxon>
        <taxon>Quadrisphaera</taxon>
    </lineage>
</organism>
<name>A0A5C8ZJ33_9ACTN</name>
<gene>
    <name evidence="2" type="ORF">FMM08_06730</name>
</gene>